<evidence type="ECO:0000313" key="4">
    <source>
        <dbReference type="EMBL" id="AFK51551.1"/>
    </source>
</evidence>
<dbReference type="GeneID" id="25397201"/>
<dbReference type="AlphaFoldDB" id="I3TFL3"/>
<organism evidence="4 5">
    <name type="scientific">Thermogladius calderae (strain DSM 22663 / VKM B-2946 / 1633)</name>
    <dbReference type="NCBI Taxonomy" id="1184251"/>
    <lineage>
        <taxon>Archaea</taxon>
        <taxon>Thermoproteota</taxon>
        <taxon>Thermoprotei</taxon>
        <taxon>Desulfurococcales</taxon>
        <taxon>Desulfurococcaceae</taxon>
        <taxon>Thermogladius</taxon>
    </lineage>
</organism>
<keyword evidence="3" id="KW-0406">Ion transport</keyword>
<reference evidence="4 5" key="1">
    <citation type="journal article" date="2012" name="J. Bacteriol.">
        <title>Complete genome sequence of the hyperthermophilic cellulolytic Crenarchaeon 'Thermogladius cellulolyticus' 1633.</title>
        <authorList>
            <person name="Mardanov A.V."/>
            <person name="Kochetkova T.V."/>
            <person name="Beletsky A.V."/>
            <person name="Bonch-Osmolovskaya E.A."/>
            <person name="Ravin N.V."/>
            <person name="Skryabin K.G."/>
        </authorList>
    </citation>
    <scope>NUCLEOTIDE SEQUENCE [LARGE SCALE GENOMIC DNA]</scope>
    <source>
        <strain evidence="5">DSM 22663 / VKM B-2946 / 1633</strain>
    </source>
</reference>
<evidence type="ECO:0000256" key="1">
    <source>
        <dbReference type="ARBA" id="ARBA00005850"/>
    </source>
</evidence>
<dbReference type="RefSeq" id="WP_014737801.1">
    <property type="nucleotide sequence ID" value="NC_017954.1"/>
</dbReference>
<proteinExistence type="inferred from homology"/>
<evidence type="ECO:0000256" key="3">
    <source>
        <dbReference type="ARBA" id="ARBA00023065"/>
    </source>
</evidence>
<protein>
    <submittedName>
        <fullName evidence="4">V-type ATP synthase subunit D</fullName>
    </submittedName>
</protein>
<dbReference type="EMBL" id="CP003531">
    <property type="protein sequence ID" value="AFK51551.1"/>
    <property type="molecule type" value="Genomic_DNA"/>
</dbReference>
<comment type="similarity">
    <text evidence="1">Belongs to the V-ATPase D subunit family.</text>
</comment>
<dbReference type="eggNOG" id="arCOG04101">
    <property type="taxonomic scope" value="Archaea"/>
</dbReference>
<dbReference type="Pfam" id="PF01813">
    <property type="entry name" value="ATP-synt_D"/>
    <property type="match status" value="1"/>
</dbReference>
<dbReference type="NCBIfam" id="TIGR00309">
    <property type="entry name" value="V_ATPase_subD"/>
    <property type="match status" value="1"/>
</dbReference>
<name>I3TFL3_THEC1</name>
<keyword evidence="2" id="KW-0813">Transport</keyword>
<evidence type="ECO:0000313" key="5">
    <source>
        <dbReference type="Proteomes" id="UP000005270"/>
    </source>
</evidence>
<dbReference type="InParanoid" id="I3TFL3"/>
<gene>
    <name evidence="4" type="ordered locus">TCELL_1128</name>
</gene>
<dbReference type="FunCoup" id="I3TFL3">
    <property type="interactions" value="130"/>
</dbReference>
<dbReference type="KEGG" id="thg:TCELL_1128"/>
<sequence length="211" mass="24808">MSTQLIKISRPTKLELIRLRKRLSLARRYYNILKDRESFLLQTFRETLIKLVEERRRLNKLLSEALASYYTAMSIHGWRAVEAQTVAVKGDVYLNARYKNILGVWTFTYEPSTRLEPQPDLLPELASLQAVRNNILESVARVVEYEKTLVNIGAEISRLKRVVNMLEKVYIPRLERTIRYLSMKFDEAYREETIRAIKVKRMLETRAAPST</sequence>
<dbReference type="InterPro" id="IPR002699">
    <property type="entry name" value="V_ATPase_D"/>
</dbReference>
<evidence type="ECO:0000256" key="2">
    <source>
        <dbReference type="ARBA" id="ARBA00022448"/>
    </source>
</evidence>
<dbReference type="OrthoDB" id="117390at2157"/>
<dbReference type="HOGENOM" id="CLU_069688_2_1_2"/>
<dbReference type="PANTHER" id="PTHR11671">
    <property type="entry name" value="V-TYPE ATP SYNTHASE SUBUNIT D"/>
    <property type="match status" value="1"/>
</dbReference>
<keyword evidence="5" id="KW-1185">Reference proteome</keyword>
<dbReference type="Proteomes" id="UP000005270">
    <property type="component" value="Chromosome"/>
</dbReference>
<dbReference type="GO" id="GO:0046961">
    <property type="term" value="F:proton-transporting ATPase activity, rotational mechanism"/>
    <property type="evidence" value="ECO:0007669"/>
    <property type="project" value="InterPro"/>
</dbReference>
<accession>I3TFL3</accession>
<dbReference type="STRING" id="1184251.TCELL_1128"/>
<dbReference type="Gene3D" id="1.10.287.3240">
    <property type="match status" value="1"/>
</dbReference>